<evidence type="ECO:0000313" key="11">
    <source>
        <dbReference type="EMBL" id="SFL95743.1"/>
    </source>
</evidence>
<dbReference type="STRING" id="266892.SAMN04488054_10958"/>
<evidence type="ECO:0000256" key="5">
    <source>
        <dbReference type="ARBA" id="ARBA00022840"/>
    </source>
</evidence>
<reference evidence="11 12" key="1">
    <citation type="submission" date="2016-10" db="EMBL/GenBank/DDBJ databases">
        <authorList>
            <person name="de Groot N.N."/>
        </authorList>
    </citation>
    <scope>NUCLEOTIDE SEQUENCE [LARGE SCALE GENOMIC DNA]</scope>
    <source>
        <strain evidence="11 12">CGMCC 1.6134</strain>
    </source>
</reference>
<evidence type="ECO:0000256" key="7">
    <source>
        <dbReference type="ARBA" id="ARBA00023136"/>
    </source>
</evidence>
<keyword evidence="12" id="KW-1185">Reference proteome</keyword>
<dbReference type="GO" id="GO:0005524">
    <property type="term" value="F:ATP binding"/>
    <property type="evidence" value="ECO:0007669"/>
    <property type="project" value="UniProtKB-KW"/>
</dbReference>
<dbReference type="PROSITE" id="PS50893">
    <property type="entry name" value="ABC_TRANSPORTER_2"/>
    <property type="match status" value="1"/>
</dbReference>
<dbReference type="CDD" id="cd18545">
    <property type="entry name" value="ABC_6TM_YknV_like"/>
    <property type="match status" value="1"/>
</dbReference>
<evidence type="ECO:0000313" key="12">
    <source>
        <dbReference type="Proteomes" id="UP000199668"/>
    </source>
</evidence>
<comment type="subcellular location">
    <subcellularLocation>
        <location evidence="1">Cell membrane</location>
        <topology evidence="1">Multi-pass membrane protein</topology>
    </subcellularLocation>
</comment>
<dbReference type="GO" id="GO:0005886">
    <property type="term" value="C:plasma membrane"/>
    <property type="evidence" value="ECO:0007669"/>
    <property type="project" value="UniProtKB-SubCell"/>
</dbReference>
<dbReference type="GO" id="GO:0015421">
    <property type="term" value="F:ABC-type oligopeptide transporter activity"/>
    <property type="evidence" value="ECO:0007669"/>
    <property type="project" value="TreeGrafter"/>
</dbReference>
<keyword evidence="4" id="KW-0547">Nucleotide-binding</keyword>
<evidence type="ECO:0000256" key="3">
    <source>
        <dbReference type="ARBA" id="ARBA00022692"/>
    </source>
</evidence>
<dbReference type="PANTHER" id="PTHR43394:SF1">
    <property type="entry name" value="ATP-BINDING CASSETTE SUB-FAMILY B MEMBER 10, MITOCHONDRIAL"/>
    <property type="match status" value="1"/>
</dbReference>
<sequence length="608" mass="69246">MKRIEGSGQDRASTGRFHYPQDRVVDKAFNWSQLKRLFSYMKPYGRTLLPLAAAAMLIGTIVRLAAPVLIGYAIDQAISPGNRDLLLWVVVVLTGMYGLQWVSNVYRIRWINRMGQYIIFDLRRDLFNHIQTLSHRFFDQRSAGSILVRVTNDVHSLQELFTNGVINLMMDIIMLVGIVSILFVISPELTTAVMIVLPVMFYISTNLRRRIRRSWQVVRLRQSTMNAHLNESIQGMRVTQAYHQEQENMRYFGDLNMDTYDAWEQATRKSAKFRPVVELSNAVGTAVLIWYGIHLIGNGTLSIGNFVTFATFLGMFWEPISRLGQIYNQLLMAMASSERIFEYLDESPSVPEKKDAVSIGTMKGDVRFEQVSFQYDAVKYALQDLDLHIRPGETFAFVGHTGSGKTTIVNLISRFYDPTAGTVLIDGQDLRDVTLDSLRSQVSVVLQDTFIFSGTIMDNIRFGNPEADDEEVKEAAFQVGADRFIRELRDGYETEVEERGNVLSVGERQLISFARALLADPRILILDEATASIDTETEQIIQQALQRLLKDRTAVMIAHRLSTIREADRIMVLKEGRVLEEGSHDELIRQHGEYNRLVKAQFQHSHVG</sequence>
<evidence type="ECO:0000256" key="4">
    <source>
        <dbReference type="ARBA" id="ARBA00022741"/>
    </source>
</evidence>
<keyword evidence="2" id="KW-0813">Transport</keyword>
<keyword evidence="6 8" id="KW-1133">Transmembrane helix</keyword>
<dbReference type="Pfam" id="PF00664">
    <property type="entry name" value="ABC_membrane"/>
    <property type="match status" value="1"/>
</dbReference>
<dbReference type="InterPro" id="IPR003593">
    <property type="entry name" value="AAA+_ATPase"/>
</dbReference>
<evidence type="ECO:0000256" key="1">
    <source>
        <dbReference type="ARBA" id="ARBA00004651"/>
    </source>
</evidence>
<feature type="transmembrane region" description="Helical" evidence="8">
    <location>
        <begin position="191"/>
        <end position="207"/>
    </location>
</feature>
<dbReference type="InterPro" id="IPR039421">
    <property type="entry name" value="Type_1_exporter"/>
</dbReference>
<keyword evidence="5 11" id="KW-0067">ATP-binding</keyword>
<dbReference type="SMART" id="SM00382">
    <property type="entry name" value="AAA"/>
    <property type="match status" value="1"/>
</dbReference>
<feature type="transmembrane region" description="Helical" evidence="8">
    <location>
        <begin position="299"/>
        <end position="317"/>
    </location>
</feature>
<dbReference type="PANTHER" id="PTHR43394">
    <property type="entry name" value="ATP-DEPENDENT PERMEASE MDL1, MITOCHONDRIAL"/>
    <property type="match status" value="1"/>
</dbReference>
<evidence type="ECO:0000256" key="8">
    <source>
        <dbReference type="SAM" id="Phobius"/>
    </source>
</evidence>
<evidence type="ECO:0000259" key="9">
    <source>
        <dbReference type="PROSITE" id="PS50893"/>
    </source>
</evidence>
<dbReference type="InterPro" id="IPR003439">
    <property type="entry name" value="ABC_transporter-like_ATP-bd"/>
</dbReference>
<dbReference type="PROSITE" id="PS00211">
    <property type="entry name" value="ABC_TRANSPORTER_1"/>
    <property type="match status" value="1"/>
</dbReference>
<dbReference type="RefSeq" id="WP_407690169.1">
    <property type="nucleotide sequence ID" value="NZ_FOTY01000009.1"/>
</dbReference>
<gene>
    <name evidence="11" type="ORF">SAMN04488054_10958</name>
</gene>
<organism evidence="11 12">
    <name type="scientific">Salibacterium qingdaonense</name>
    <dbReference type="NCBI Taxonomy" id="266892"/>
    <lineage>
        <taxon>Bacteria</taxon>
        <taxon>Bacillati</taxon>
        <taxon>Bacillota</taxon>
        <taxon>Bacilli</taxon>
        <taxon>Bacillales</taxon>
        <taxon>Bacillaceae</taxon>
    </lineage>
</organism>
<dbReference type="CDD" id="cd03254">
    <property type="entry name" value="ABCC_Glucan_exporter_like"/>
    <property type="match status" value="1"/>
</dbReference>
<dbReference type="InterPro" id="IPR017871">
    <property type="entry name" value="ABC_transporter-like_CS"/>
</dbReference>
<evidence type="ECO:0000256" key="6">
    <source>
        <dbReference type="ARBA" id="ARBA00022989"/>
    </source>
</evidence>
<dbReference type="Pfam" id="PF00005">
    <property type="entry name" value="ABC_tran"/>
    <property type="match status" value="1"/>
</dbReference>
<evidence type="ECO:0000256" key="2">
    <source>
        <dbReference type="ARBA" id="ARBA00022448"/>
    </source>
</evidence>
<keyword evidence="7 8" id="KW-0472">Membrane</keyword>
<evidence type="ECO:0000259" key="10">
    <source>
        <dbReference type="PROSITE" id="PS50929"/>
    </source>
</evidence>
<dbReference type="FunFam" id="3.40.50.300:FF:000287">
    <property type="entry name" value="Multidrug ABC transporter ATP-binding protein"/>
    <property type="match status" value="1"/>
</dbReference>
<dbReference type="SUPFAM" id="SSF90123">
    <property type="entry name" value="ABC transporter transmembrane region"/>
    <property type="match status" value="1"/>
</dbReference>
<feature type="transmembrane region" description="Helical" evidence="8">
    <location>
        <begin position="48"/>
        <end position="74"/>
    </location>
</feature>
<dbReference type="SUPFAM" id="SSF52540">
    <property type="entry name" value="P-loop containing nucleoside triphosphate hydrolases"/>
    <property type="match status" value="1"/>
</dbReference>
<dbReference type="Gene3D" id="3.40.50.300">
    <property type="entry name" value="P-loop containing nucleotide triphosphate hydrolases"/>
    <property type="match status" value="1"/>
</dbReference>
<dbReference type="Gene3D" id="1.20.1560.10">
    <property type="entry name" value="ABC transporter type 1, transmembrane domain"/>
    <property type="match status" value="1"/>
</dbReference>
<dbReference type="InterPro" id="IPR011527">
    <property type="entry name" value="ABC1_TM_dom"/>
</dbReference>
<keyword evidence="3 8" id="KW-0812">Transmembrane</keyword>
<feature type="transmembrane region" description="Helical" evidence="8">
    <location>
        <begin position="86"/>
        <end position="106"/>
    </location>
</feature>
<dbReference type="AlphaFoldDB" id="A0A1I4LY20"/>
<dbReference type="EMBL" id="FOTY01000009">
    <property type="protein sequence ID" value="SFL95743.1"/>
    <property type="molecule type" value="Genomic_DNA"/>
</dbReference>
<dbReference type="Proteomes" id="UP000199668">
    <property type="component" value="Unassembled WGS sequence"/>
</dbReference>
<feature type="transmembrane region" description="Helical" evidence="8">
    <location>
        <begin position="165"/>
        <end position="185"/>
    </location>
</feature>
<dbReference type="InterPro" id="IPR036640">
    <property type="entry name" value="ABC1_TM_sf"/>
</dbReference>
<name>A0A1I4LY20_9BACI</name>
<dbReference type="InterPro" id="IPR027417">
    <property type="entry name" value="P-loop_NTPase"/>
</dbReference>
<proteinExistence type="predicted"/>
<dbReference type="GO" id="GO:0016887">
    <property type="term" value="F:ATP hydrolysis activity"/>
    <property type="evidence" value="ECO:0007669"/>
    <property type="project" value="InterPro"/>
</dbReference>
<feature type="domain" description="ABC transporter" evidence="9">
    <location>
        <begin position="366"/>
        <end position="600"/>
    </location>
</feature>
<feature type="domain" description="ABC transmembrane type-1" evidence="10">
    <location>
        <begin position="51"/>
        <end position="332"/>
    </location>
</feature>
<dbReference type="PROSITE" id="PS50929">
    <property type="entry name" value="ABC_TM1F"/>
    <property type="match status" value="1"/>
</dbReference>
<protein>
    <submittedName>
        <fullName evidence="11">ATP-binding cassette, subfamily B</fullName>
    </submittedName>
</protein>
<accession>A0A1I4LY20</accession>